<comment type="subcellular location">
    <subcellularLocation>
        <location evidence="1 11">Cell membrane</location>
        <topology evidence="1 11">Multi-pass membrane protein</topology>
    </subcellularLocation>
</comment>
<comment type="similarity">
    <text evidence="10">Belongs to the G-protein coupled receptor 1 family.</text>
</comment>
<dbReference type="InterPro" id="IPR000276">
    <property type="entry name" value="GPCR_Rhodpsn"/>
</dbReference>
<gene>
    <name evidence="14" type="primary">LOC117358237</name>
</gene>
<reference evidence="14" key="1">
    <citation type="submission" date="2025-08" db="UniProtKB">
        <authorList>
            <consortium name="RefSeq"/>
        </authorList>
    </citation>
    <scope>IDENTIFICATION</scope>
</reference>
<keyword evidence="11" id="KW-0716">Sensory transduction</keyword>
<sequence>MNRDQILNGRTQQALHSLFLHVEGLQTKQIKNGSMGKGNKTSVSEFVLLGFSDHPHLQLLISVTIFLVFLMSVLGNFMFLMLVCADPHLQKPMYFFLGNLSFLDIGNTSVTLSTLLHSVMTGDTRISFSVCMAQLYFFLSFTGIEIFLLAAMAYDRYIAICDPLRYVVIMNKRACVLLTSASWILGFMNVISHTFLTSQLSFCRGNEIDHFFCELTVLMKLSCSDISNIEIILFSQGVFVSFIPFGLTLTSYIYIISNILKIHSAKGRHKAFSTCSSHLTIVTLFYGTLIFVYLRPTSVHSPGQDKLFSLLYTALIPMLNPFIYSLRNEDVRKALIKYLPMNHKNSCLNLFLMCKTAFYTQK</sequence>
<dbReference type="FunFam" id="1.20.1070.10:FF:000015">
    <property type="entry name" value="Olfactory receptor"/>
    <property type="match status" value="1"/>
</dbReference>
<proteinExistence type="inferred from homology"/>
<evidence type="ECO:0000256" key="5">
    <source>
        <dbReference type="ARBA" id="ARBA00022989"/>
    </source>
</evidence>
<evidence type="ECO:0000313" key="14">
    <source>
        <dbReference type="RefSeq" id="XP_033795815.1"/>
    </source>
</evidence>
<keyword evidence="8 10" id="KW-0675">Receptor</keyword>
<evidence type="ECO:0000313" key="13">
    <source>
        <dbReference type="Proteomes" id="UP000515159"/>
    </source>
</evidence>
<evidence type="ECO:0000256" key="3">
    <source>
        <dbReference type="ARBA" id="ARBA00022692"/>
    </source>
</evidence>
<dbReference type="PANTHER" id="PTHR26452">
    <property type="entry name" value="OLFACTORY RECEPTOR"/>
    <property type="match status" value="1"/>
</dbReference>
<dbReference type="GeneID" id="117358237"/>
<keyword evidence="7 11" id="KW-0472">Membrane</keyword>
<dbReference type="InterPro" id="IPR050516">
    <property type="entry name" value="Olfactory_GPCR"/>
</dbReference>
<dbReference type="PROSITE" id="PS00237">
    <property type="entry name" value="G_PROTEIN_RECEP_F1_1"/>
    <property type="match status" value="1"/>
</dbReference>
<evidence type="ECO:0000256" key="7">
    <source>
        <dbReference type="ARBA" id="ARBA00023136"/>
    </source>
</evidence>
<dbReference type="OrthoDB" id="10309140at2759"/>
<keyword evidence="13" id="KW-1185">Reference proteome</keyword>
<evidence type="ECO:0000256" key="6">
    <source>
        <dbReference type="ARBA" id="ARBA00023040"/>
    </source>
</evidence>
<feature type="transmembrane region" description="Helical" evidence="11">
    <location>
        <begin position="307"/>
        <end position="326"/>
    </location>
</feature>
<dbReference type="AlphaFoldDB" id="A0A6P8QIZ3"/>
<feature type="transmembrane region" description="Helical" evidence="11">
    <location>
        <begin position="276"/>
        <end position="295"/>
    </location>
</feature>
<dbReference type="RefSeq" id="XP_033795815.1">
    <property type="nucleotide sequence ID" value="XM_033939924.1"/>
</dbReference>
<keyword evidence="6 10" id="KW-0297">G-protein coupled receptor</keyword>
<protein>
    <recommendedName>
        <fullName evidence="11">Olfactory receptor</fullName>
    </recommendedName>
</protein>
<dbReference type="FunCoup" id="A0A6P8QIZ3">
    <property type="interactions" value="688"/>
</dbReference>
<evidence type="ECO:0000256" key="2">
    <source>
        <dbReference type="ARBA" id="ARBA00022475"/>
    </source>
</evidence>
<dbReference type="GO" id="GO:0005886">
    <property type="term" value="C:plasma membrane"/>
    <property type="evidence" value="ECO:0007669"/>
    <property type="project" value="UniProtKB-SubCell"/>
</dbReference>
<dbReference type="KEGG" id="gsh:117358237"/>
<dbReference type="Gene3D" id="1.20.1070.10">
    <property type="entry name" value="Rhodopsin 7-helix transmembrane proteins"/>
    <property type="match status" value="1"/>
</dbReference>
<dbReference type="PRINTS" id="PR00237">
    <property type="entry name" value="GPCRRHODOPSN"/>
</dbReference>
<evidence type="ECO:0000256" key="11">
    <source>
        <dbReference type="RuleBase" id="RU363047"/>
    </source>
</evidence>
<keyword evidence="2 11" id="KW-1003">Cell membrane</keyword>
<feature type="transmembrane region" description="Helical" evidence="11">
    <location>
        <begin position="59"/>
        <end position="82"/>
    </location>
</feature>
<keyword evidence="4 11" id="KW-0552">Olfaction</keyword>
<dbReference type="InParanoid" id="A0A6P8QIZ3"/>
<dbReference type="Proteomes" id="UP000515159">
    <property type="component" value="Chromosome 3"/>
</dbReference>
<keyword evidence="3 10" id="KW-0812">Transmembrane</keyword>
<organism evidence="13 14">
    <name type="scientific">Geotrypetes seraphini</name>
    <name type="common">Gaboon caecilian</name>
    <name type="synonym">Caecilia seraphini</name>
    <dbReference type="NCBI Taxonomy" id="260995"/>
    <lineage>
        <taxon>Eukaryota</taxon>
        <taxon>Metazoa</taxon>
        <taxon>Chordata</taxon>
        <taxon>Craniata</taxon>
        <taxon>Vertebrata</taxon>
        <taxon>Euteleostomi</taxon>
        <taxon>Amphibia</taxon>
        <taxon>Gymnophiona</taxon>
        <taxon>Geotrypetes</taxon>
    </lineage>
</organism>
<evidence type="ECO:0000259" key="12">
    <source>
        <dbReference type="PROSITE" id="PS50262"/>
    </source>
</evidence>
<dbReference type="SUPFAM" id="SSF81321">
    <property type="entry name" value="Family A G protein-coupled receptor-like"/>
    <property type="match status" value="1"/>
</dbReference>
<feature type="transmembrane region" description="Helical" evidence="11">
    <location>
        <begin position="135"/>
        <end position="154"/>
    </location>
</feature>
<dbReference type="PROSITE" id="PS50262">
    <property type="entry name" value="G_PROTEIN_RECEP_F1_2"/>
    <property type="match status" value="1"/>
</dbReference>
<feature type="transmembrane region" description="Helical" evidence="11">
    <location>
        <begin position="231"/>
        <end position="255"/>
    </location>
</feature>
<keyword evidence="5 11" id="KW-1133">Transmembrane helix</keyword>
<dbReference type="Pfam" id="PF13853">
    <property type="entry name" value="7tm_4"/>
    <property type="match status" value="1"/>
</dbReference>
<evidence type="ECO:0000256" key="8">
    <source>
        <dbReference type="ARBA" id="ARBA00023170"/>
    </source>
</evidence>
<name>A0A6P8QIZ3_GEOSA</name>
<feature type="transmembrane region" description="Helical" evidence="11">
    <location>
        <begin position="94"/>
        <end position="115"/>
    </location>
</feature>
<keyword evidence="9 10" id="KW-0807">Transducer</keyword>
<evidence type="ECO:0000256" key="10">
    <source>
        <dbReference type="RuleBase" id="RU000688"/>
    </source>
</evidence>
<evidence type="ECO:0000256" key="1">
    <source>
        <dbReference type="ARBA" id="ARBA00004651"/>
    </source>
</evidence>
<dbReference type="CDD" id="cd13954">
    <property type="entry name" value="7tmA_OR"/>
    <property type="match status" value="1"/>
</dbReference>
<feature type="domain" description="G-protein coupled receptors family 1 profile" evidence="12">
    <location>
        <begin position="75"/>
        <end position="324"/>
    </location>
</feature>
<accession>A0A6P8QIZ3</accession>
<dbReference type="GO" id="GO:0004930">
    <property type="term" value="F:G protein-coupled receptor activity"/>
    <property type="evidence" value="ECO:0007669"/>
    <property type="project" value="UniProtKB-KW"/>
</dbReference>
<dbReference type="GO" id="GO:0004984">
    <property type="term" value="F:olfactory receptor activity"/>
    <property type="evidence" value="ECO:0007669"/>
    <property type="project" value="InterPro"/>
</dbReference>
<feature type="transmembrane region" description="Helical" evidence="11">
    <location>
        <begin position="175"/>
        <end position="196"/>
    </location>
</feature>
<dbReference type="PRINTS" id="PR00245">
    <property type="entry name" value="OLFACTORYR"/>
</dbReference>
<evidence type="ECO:0000256" key="9">
    <source>
        <dbReference type="ARBA" id="ARBA00023224"/>
    </source>
</evidence>
<dbReference type="InterPro" id="IPR000725">
    <property type="entry name" value="Olfact_rcpt"/>
</dbReference>
<dbReference type="InterPro" id="IPR017452">
    <property type="entry name" value="GPCR_Rhodpsn_7TM"/>
</dbReference>
<evidence type="ECO:0000256" key="4">
    <source>
        <dbReference type="ARBA" id="ARBA00022725"/>
    </source>
</evidence>